<dbReference type="InterPro" id="IPR027417">
    <property type="entry name" value="P-loop_NTPase"/>
</dbReference>
<dbReference type="PROSITE" id="PS00211">
    <property type="entry name" value="ABC_TRANSPORTER_1"/>
    <property type="match status" value="1"/>
</dbReference>
<keyword evidence="6" id="KW-0067">ATP-binding</keyword>
<dbReference type="GO" id="GO:0016887">
    <property type="term" value="F:ATP hydrolysis activity"/>
    <property type="evidence" value="ECO:0007669"/>
    <property type="project" value="InterPro"/>
</dbReference>
<keyword evidence="7" id="KW-1278">Translocase</keyword>
<evidence type="ECO:0000256" key="5">
    <source>
        <dbReference type="ARBA" id="ARBA00022741"/>
    </source>
</evidence>
<dbReference type="SUPFAM" id="SSF52540">
    <property type="entry name" value="P-loop containing nucleoside triphosphate hydrolases"/>
    <property type="match status" value="1"/>
</dbReference>
<evidence type="ECO:0000256" key="7">
    <source>
        <dbReference type="ARBA" id="ARBA00022967"/>
    </source>
</evidence>
<keyword evidence="2" id="KW-1003">Cell membrane</keyword>
<keyword evidence="8" id="KW-0408">Iron</keyword>
<dbReference type="PANTHER" id="PTHR42781:SF5">
    <property type="entry name" value="PUTRESCINE TRANSPORT ATP-BINDING PROTEIN POTG"/>
    <property type="match status" value="1"/>
</dbReference>
<evidence type="ECO:0000256" key="6">
    <source>
        <dbReference type="ARBA" id="ARBA00022840"/>
    </source>
</evidence>
<protein>
    <submittedName>
        <fullName evidence="12">Unannotated protein</fullName>
    </submittedName>
</protein>
<organism evidence="12">
    <name type="scientific">freshwater metagenome</name>
    <dbReference type="NCBI Taxonomy" id="449393"/>
    <lineage>
        <taxon>unclassified sequences</taxon>
        <taxon>metagenomes</taxon>
        <taxon>ecological metagenomes</taxon>
    </lineage>
</organism>
<evidence type="ECO:0000256" key="4">
    <source>
        <dbReference type="ARBA" id="ARBA00022519"/>
    </source>
</evidence>
<reference evidence="12" key="1">
    <citation type="submission" date="2020-05" db="EMBL/GenBank/DDBJ databases">
        <authorList>
            <person name="Chiriac C."/>
            <person name="Salcher M."/>
            <person name="Ghai R."/>
            <person name="Kavagutti S V."/>
        </authorList>
    </citation>
    <scope>NUCLEOTIDE SEQUENCE</scope>
</reference>
<dbReference type="EMBL" id="CAEZXE010000193">
    <property type="protein sequence ID" value="CAB4692739.1"/>
    <property type="molecule type" value="Genomic_DNA"/>
</dbReference>
<sequence>MKTTLKVESVTKSFDGVRVADSVSFSVESGQIAVIVGPSGSGKTTVLRCIAGFERPDSGTISMNEAVVSDTSTFVLPERRHVGYVPQEGALFPHLDVAGNVGFGLERSADRDARVAECLELVGMSGFERRRVDELSGGQQQRVALARALAPQPQLIVMDEPFSALDAAMRPGICADVVSALRAEGATAIIVTHDRIEALAVADRIAVMMNGSVMQYDDPVTLYRNPASDQVAAFLGDFYVEDGVARDGQVTTATGSFATGESELSGEVEVVRQTPQLRVFPSKQ</sequence>
<dbReference type="Pfam" id="PF00005">
    <property type="entry name" value="ABC_tran"/>
    <property type="match status" value="1"/>
</dbReference>
<dbReference type="GO" id="GO:0016020">
    <property type="term" value="C:membrane"/>
    <property type="evidence" value="ECO:0007669"/>
    <property type="project" value="InterPro"/>
</dbReference>
<dbReference type="CDD" id="cd03259">
    <property type="entry name" value="ABC_Carb_Solutes_like"/>
    <property type="match status" value="1"/>
</dbReference>
<gene>
    <name evidence="12" type="ORF">UFOPK2350_01664</name>
</gene>
<dbReference type="InterPro" id="IPR003439">
    <property type="entry name" value="ABC_transporter-like_ATP-bd"/>
</dbReference>
<keyword evidence="3" id="KW-0410">Iron transport</keyword>
<dbReference type="Gene3D" id="3.40.50.300">
    <property type="entry name" value="P-loop containing nucleotide triphosphate hydrolases"/>
    <property type="match status" value="1"/>
</dbReference>
<evidence type="ECO:0000256" key="1">
    <source>
        <dbReference type="ARBA" id="ARBA00022448"/>
    </source>
</evidence>
<dbReference type="FunFam" id="3.40.50.300:FF:000425">
    <property type="entry name" value="Probable ABC transporter, ATP-binding subunit"/>
    <property type="match status" value="1"/>
</dbReference>
<evidence type="ECO:0000256" key="10">
    <source>
        <dbReference type="ARBA" id="ARBA00023136"/>
    </source>
</evidence>
<evidence type="ECO:0000256" key="3">
    <source>
        <dbReference type="ARBA" id="ARBA00022496"/>
    </source>
</evidence>
<keyword evidence="10" id="KW-0472">Membrane</keyword>
<dbReference type="InterPro" id="IPR003593">
    <property type="entry name" value="AAA+_ATPase"/>
</dbReference>
<keyword evidence="4" id="KW-0997">Cell inner membrane</keyword>
<name>A0A6J6P1L2_9ZZZZ</name>
<dbReference type="InterPro" id="IPR015853">
    <property type="entry name" value="ABC_transpr_FbpC"/>
</dbReference>
<feature type="domain" description="ABC transporter" evidence="11">
    <location>
        <begin position="5"/>
        <end position="235"/>
    </location>
</feature>
<keyword evidence="9" id="KW-0406">Ion transport</keyword>
<evidence type="ECO:0000313" key="12">
    <source>
        <dbReference type="EMBL" id="CAB4692739.1"/>
    </source>
</evidence>
<proteinExistence type="predicted"/>
<dbReference type="SMART" id="SM00382">
    <property type="entry name" value="AAA"/>
    <property type="match status" value="1"/>
</dbReference>
<dbReference type="GO" id="GO:0015408">
    <property type="term" value="F:ABC-type ferric iron transporter activity"/>
    <property type="evidence" value="ECO:0007669"/>
    <property type="project" value="InterPro"/>
</dbReference>
<dbReference type="AlphaFoldDB" id="A0A6J6P1L2"/>
<accession>A0A6J6P1L2</accession>
<dbReference type="InterPro" id="IPR017871">
    <property type="entry name" value="ABC_transporter-like_CS"/>
</dbReference>
<keyword evidence="5" id="KW-0547">Nucleotide-binding</keyword>
<dbReference type="PROSITE" id="PS50893">
    <property type="entry name" value="ABC_TRANSPORTER_2"/>
    <property type="match status" value="1"/>
</dbReference>
<dbReference type="PANTHER" id="PTHR42781">
    <property type="entry name" value="SPERMIDINE/PUTRESCINE IMPORT ATP-BINDING PROTEIN POTA"/>
    <property type="match status" value="1"/>
</dbReference>
<evidence type="ECO:0000256" key="2">
    <source>
        <dbReference type="ARBA" id="ARBA00022475"/>
    </source>
</evidence>
<dbReference type="GO" id="GO:0005524">
    <property type="term" value="F:ATP binding"/>
    <property type="evidence" value="ECO:0007669"/>
    <property type="project" value="UniProtKB-KW"/>
</dbReference>
<keyword evidence="1" id="KW-0813">Transport</keyword>
<evidence type="ECO:0000256" key="9">
    <source>
        <dbReference type="ARBA" id="ARBA00023065"/>
    </source>
</evidence>
<evidence type="ECO:0000256" key="8">
    <source>
        <dbReference type="ARBA" id="ARBA00023004"/>
    </source>
</evidence>
<evidence type="ECO:0000259" key="11">
    <source>
        <dbReference type="PROSITE" id="PS50893"/>
    </source>
</evidence>
<dbReference type="InterPro" id="IPR050093">
    <property type="entry name" value="ABC_SmlMolc_Importer"/>
</dbReference>